<dbReference type="OrthoDB" id="1930084at2759"/>
<dbReference type="Proteomes" id="UP000554482">
    <property type="component" value="Unassembled WGS sequence"/>
</dbReference>
<proteinExistence type="predicted"/>
<dbReference type="AlphaFoldDB" id="A0A7J6XD80"/>
<dbReference type="Gene3D" id="3.60.21.10">
    <property type="match status" value="1"/>
</dbReference>
<dbReference type="InterPro" id="IPR047129">
    <property type="entry name" value="PPA2-like"/>
</dbReference>
<sequence length="119" mass="13489">MSVDPVSTHSHGHIDEQISQLMQCKPLSEQEVRTLCEKAKEILMEESNVQPVKSPVTICGDIYGQFHDLAELFRIGGKVFFCPCKSIQSGVRAVFEILEHIARNIVWVYFVLTMMVALH</sequence>
<organism evidence="1 2">
    <name type="scientific">Thalictrum thalictroides</name>
    <name type="common">Rue-anemone</name>
    <name type="synonym">Anemone thalictroides</name>
    <dbReference type="NCBI Taxonomy" id="46969"/>
    <lineage>
        <taxon>Eukaryota</taxon>
        <taxon>Viridiplantae</taxon>
        <taxon>Streptophyta</taxon>
        <taxon>Embryophyta</taxon>
        <taxon>Tracheophyta</taxon>
        <taxon>Spermatophyta</taxon>
        <taxon>Magnoliopsida</taxon>
        <taxon>Ranunculales</taxon>
        <taxon>Ranunculaceae</taxon>
        <taxon>Thalictroideae</taxon>
        <taxon>Thalictrum</taxon>
    </lineage>
</organism>
<evidence type="ECO:0000313" key="1">
    <source>
        <dbReference type="EMBL" id="KAF5206400.1"/>
    </source>
</evidence>
<accession>A0A7J6XD80</accession>
<keyword evidence="2" id="KW-1185">Reference proteome</keyword>
<dbReference type="SUPFAM" id="SSF56300">
    <property type="entry name" value="Metallo-dependent phosphatases"/>
    <property type="match status" value="1"/>
</dbReference>
<protein>
    <submittedName>
        <fullName evidence="1">Serine/threonine-protein phosphatase</fullName>
    </submittedName>
</protein>
<dbReference type="PANTHER" id="PTHR45619">
    <property type="entry name" value="SERINE/THREONINE-PROTEIN PHOSPHATASE PP2A-RELATED"/>
    <property type="match status" value="1"/>
</dbReference>
<name>A0A7J6XD80_THATH</name>
<comment type="caution">
    <text evidence="1">The sequence shown here is derived from an EMBL/GenBank/DDBJ whole genome shotgun (WGS) entry which is preliminary data.</text>
</comment>
<reference evidence="1 2" key="1">
    <citation type="submission" date="2020-06" db="EMBL/GenBank/DDBJ databases">
        <title>Transcriptomic and genomic resources for Thalictrum thalictroides and T. hernandezii: Facilitating candidate gene discovery in an emerging model plant lineage.</title>
        <authorList>
            <person name="Arias T."/>
            <person name="Riano-Pachon D.M."/>
            <person name="Di Stilio V.S."/>
        </authorList>
    </citation>
    <scope>NUCLEOTIDE SEQUENCE [LARGE SCALE GENOMIC DNA]</scope>
    <source>
        <strain evidence="2">cv. WT478/WT964</strain>
        <tissue evidence="1">Leaves</tissue>
    </source>
</reference>
<evidence type="ECO:0000313" key="2">
    <source>
        <dbReference type="Proteomes" id="UP000554482"/>
    </source>
</evidence>
<dbReference type="InterPro" id="IPR029052">
    <property type="entry name" value="Metallo-depent_PP-like"/>
</dbReference>
<dbReference type="EMBL" id="JABWDY010002793">
    <property type="protein sequence ID" value="KAF5206400.1"/>
    <property type="molecule type" value="Genomic_DNA"/>
</dbReference>
<dbReference type="GO" id="GO:0004722">
    <property type="term" value="F:protein serine/threonine phosphatase activity"/>
    <property type="evidence" value="ECO:0007669"/>
    <property type="project" value="InterPro"/>
</dbReference>
<gene>
    <name evidence="1" type="ORF">FRX31_004013</name>
</gene>